<name>A0A2S9WU21_9FLAO</name>
<dbReference type="Pfam" id="PF01569">
    <property type="entry name" value="PAP2"/>
    <property type="match status" value="1"/>
</dbReference>
<reference evidence="3 4" key="1">
    <citation type="submission" date="2016-11" db="EMBL/GenBank/DDBJ databases">
        <title>Trade-off between light-utilization and light-protection in marine flavobacteria.</title>
        <authorList>
            <person name="Kumagai Y."/>
        </authorList>
    </citation>
    <scope>NUCLEOTIDE SEQUENCE [LARGE SCALE GENOMIC DNA]</scope>
    <source>
        <strain evidence="3 4">JCM 17109</strain>
    </source>
</reference>
<feature type="domain" description="Phosphatidic acid phosphatase type 2/haloperoxidase" evidence="2">
    <location>
        <begin position="60"/>
        <end position="175"/>
    </location>
</feature>
<accession>A0A2S9WU21</accession>
<gene>
    <name evidence="3" type="ORF">BST86_07575</name>
</gene>
<protein>
    <submittedName>
        <fullName evidence="3">Phosphatase PAP2 family protein</fullName>
    </submittedName>
</protein>
<feature type="transmembrane region" description="Helical" evidence="1">
    <location>
        <begin position="106"/>
        <end position="128"/>
    </location>
</feature>
<proteinExistence type="predicted"/>
<evidence type="ECO:0000313" key="3">
    <source>
        <dbReference type="EMBL" id="PRP66967.1"/>
    </source>
</evidence>
<dbReference type="Proteomes" id="UP000239532">
    <property type="component" value="Unassembled WGS sequence"/>
</dbReference>
<dbReference type="PANTHER" id="PTHR14969:SF13">
    <property type="entry name" value="AT30094P"/>
    <property type="match status" value="1"/>
</dbReference>
<comment type="caution">
    <text evidence="3">The sequence shown here is derived from an EMBL/GenBank/DDBJ whole genome shotgun (WGS) entry which is preliminary data.</text>
</comment>
<dbReference type="InterPro" id="IPR036938">
    <property type="entry name" value="PAP2/HPO_sf"/>
</dbReference>
<feature type="transmembrane region" description="Helical" evidence="1">
    <location>
        <begin position="133"/>
        <end position="154"/>
    </location>
</feature>
<dbReference type="RefSeq" id="WP_105982749.1">
    <property type="nucleotide sequence ID" value="NZ_MQUC01000003.1"/>
</dbReference>
<keyword evidence="1" id="KW-0812">Transmembrane</keyword>
<keyword evidence="1" id="KW-0472">Membrane</keyword>
<dbReference type="OrthoDB" id="9789113at2"/>
<evidence type="ECO:0000313" key="4">
    <source>
        <dbReference type="Proteomes" id="UP000239532"/>
    </source>
</evidence>
<dbReference type="SUPFAM" id="SSF48317">
    <property type="entry name" value="Acid phosphatase/Vanadium-dependent haloperoxidase"/>
    <property type="match status" value="1"/>
</dbReference>
<feature type="transmembrane region" description="Helical" evidence="1">
    <location>
        <begin position="160"/>
        <end position="181"/>
    </location>
</feature>
<dbReference type="EMBL" id="MQUC01000003">
    <property type="protein sequence ID" value="PRP66967.1"/>
    <property type="molecule type" value="Genomic_DNA"/>
</dbReference>
<evidence type="ECO:0000256" key="1">
    <source>
        <dbReference type="SAM" id="Phobius"/>
    </source>
</evidence>
<dbReference type="SMART" id="SM00014">
    <property type="entry name" value="acidPPc"/>
    <property type="match status" value="1"/>
</dbReference>
<sequence>MNDLKELDWEATVALNDWGNDTVDLFFNIVTHKLYSIPFYLVLLFFFYKKLGWKNTLISVVTIAILIAASDQIANLFKDGFERLRPFREPALEGVISKVGRSGGTFGFYSAHSSSAIGLATFVGLLLWKSQRVLCIITVIWAILVAYSRVYLGLHYLGDILMGAVMGILLGIICFKLFAFAKAKYGSTSIQ</sequence>
<keyword evidence="4" id="KW-1185">Reference proteome</keyword>
<feature type="transmembrane region" description="Helical" evidence="1">
    <location>
        <begin position="55"/>
        <end position="77"/>
    </location>
</feature>
<keyword evidence="1" id="KW-1133">Transmembrane helix</keyword>
<feature type="transmembrane region" description="Helical" evidence="1">
    <location>
        <begin position="25"/>
        <end position="48"/>
    </location>
</feature>
<dbReference type="InterPro" id="IPR000326">
    <property type="entry name" value="PAP2/HPO"/>
</dbReference>
<organism evidence="3 4">
    <name type="scientific">Nonlabens agnitus</name>
    <dbReference type="NCBI Taxonomy" id="870484"/>
    <lineage>
        <taxon>Bacteria</taxon>
        <taxon>Pseudomonadati</taxon>
        <taxon>Bacteroidota</taxon>
        <taxon>Flavobacteriia</taxon>
        <taxon>Flavobacteriales</taxon>
        <taxon>Flavobacteriaceae</taxon>
        <taxon>Nonlabens</taxon>
    </lineage>
</organism>
<dbReference type="Gene3D" id="1.20.144.10">
    <property type="entry name" value="Phosphatidic acid phosphatase type 2/haloperoxidase"/>
    <property type="match status" value="2"/>
</dbReference>
<dbReference type="PANTHER" id="PTHR14969">
    <property type="entry name" value="SPHINGOSINE-1-PHOSPHATE PHOSPHOHYDROLASE"/>
    <property type="match status" value="1"/>
</dbReference>
<dbReference type="AlphaFoldDB" id="A0A2S9WU21"/>
<evidence type="ECO:0000259" key="2">
    <source>
        <dbReference type="SMART" id="SM00014"/>
    </source>
</evidence>